<feature type="transmembrane region" description="Helical" evidence="3">
    <location>
        <begin position="35"/>
        <end position="52"/>
    </location>
</feature>
<dbReference type="AlphaFoldDB" id="A0A379QBV9"/>
<organism evidence="4 5">
    <name type="scientific">Salmonella enterica</name>
    <name type="common">Salmonella choleraesuis</name>
    <dbReference type="NCBI Taxonomy" id="28901"/>
    <lineage>
        <taxon>Bacteria</taxon>
        <taxon>Pseudomonadati</taxon>
        <taxon>Pseudomonadota</taxon>
        <taxon>Gammaproteobacteria</taxon>
        <taxon>Enterobacterales</taxon>
        <taxon>Enterobacteriaceae</taxon>
        <taxon>Salmonella</taxon>
    </lineage>
</organism>
<evidence type="ECO:0000256" key="3">
    <source>
        <dbReference type="SAM" id="Phobius"/>
    </source>
</evidence>
<dbReference type="Pfam" id="PF04519">
    <property type="entry name" value="Bactofilin"/>
    <property type="match status" value="1"/>
</dbReference>
<sequence>MRNYNRLWIVWLLWITAILYFLSGRSDDFPNDVIVIINTIILLFLIRTLIFIRKKVYVITMFKSKQKPVSIPQDTSQNVTNEVKHSSELPSFSGKSCTTNSIKEKKDCFIASDTSFTGILKGGGNIIVEGQVEGDVICDNIVKIESGGHIKGEVRGQQVLINGKVEGKCYAARLSILPKGIMHGDIFSDEISIEQGGSFIGCSQLMEVSSTKIKNTILKSERFIPDIQSKLILEDKSIK</sequence>
<protein>
    <submittedName>
        <fullName evidence="4">Polymer-forming cytoskeletal</fullName>
    </submittedName>
</protein>
<name>A0A379QBV9_SALER</name>
<gene>
    <name evidence="4" type="ORF">NCTC9854_02634</name>
</gene>
<feature type="region of interest" description="Disordered" evidence="2">
    <location>
        <begin position="73"/>
        <end position="98"/>
    </location>
</feature>
<keyword evidence="3" id="KW-0472">Membrane</keyword>
<dbReference type="PANTHER" id="PTHR35024:SF4">
    <property type="entry name" value="POLYMER-FORMING CYTOSKELETAL PROTEIN"/>
    <property type="match status" value="1"/>
</dbReference>
<evidence type="ECO:0000313" key="4">
    <source>
        <dbReference type="EMBL" id="SUF38316.1"/>
    </source>
</evidence>
<evidence type="ECO:0000313" key="5">
    <source>
        <dbReference type="Proteomes" id="UP000254773"/>
    </source>
</evidence>
<reference evidence="4 5" key="1">
    <citation type="submission" date="2018-06" db="EMBL/GenBank/DDBJ databases">
        <authorList>
            <consortium name="Pathogen Informatics"/>
            <person name="Doyle S."/>
        </authorList>
    </citation>
    <scope>NUCLEOTIDE SEQUENCE [LARGE SCALE GENOMIC DNA]</scope>
    <source>
        <strain evidence="4 5">NCTC9854</strain>
    </source>
</reference>
<feature type="compositionally biased region" description="Polar residues" evidence="2">
    <location>
        <begin position="88"/>
        <end position="98"/>
    </location>
</feature>
<evidence type="ECO:0000256" key="1">
    <source>
        <dbReference type="ARBA" id="ARBA00044755"/>
    </source>
</evidence>
<dbReference type="EMBL" id="UGWI01000001">
    <property type="protein sequence ID" value="SUF38316.1"/>
    <property type="molecule type" value="Genomic_DNA"/>
</dbReference>
<dbReference type="InterPro" id="IPR007607">
    <property type="entry name" value="BacA/B"/>
</dbReference>
<keyword evidence="3" id="KW-0812">Transmembrane</keyword>
<evidence type="ECO:0000256" key="2">
    <source>
        <dbReference type="SAM" id="MobiDB-lite"/>
    </source>
</evidence>
<keyword evidence="3" id="KW-1133">Transmembrane helix</keyword>
<dbReference type="PANTHER" id="PTHR35024">
    <property type="entry name" value="HYPOTHETICAL CYTOSOLIC PROTEIN"/>
    <property type="match status" value="1"/>
</dbReference>
<accession>A0A379QBV9</accession>
<dbReference type="Proteomes" id="UP000254773">
    <property type="component" value="Unassembled WGS sequence"/>
</dbReference>
<proteinExistence type="inferred from homology"/>
<feature type="transmembrane region" description="Helical" evidence="3">
    <location>
        <begin position="7"/>
        <end position="23"/>
    </location>
</feature>
<comment type="similarity">
    <text evidence="1">Belongs to the bactofilin family.</text>
</comment>